<protein>
    <submittedName>
        <fullName evidence="1">Uncharacterized protein</fullName>
    </submittedName>
</protein>
<name>I3TAB2_LOTJA</name>
<organism evidence="1">
    <name type="scientific">Lotus japonicus</name>
    <name type="common">Lotus corniculatus var. japonicus</name>
    <dbReference type="NCBI Taxonomy" id="34305"/>
    <lineage>
        <taxon>Eukaryota</taxon>
        <taxon>Viridiplantae</taxon>
        <taxon>Streptophyta</taxon>
        <taxon>Embryophyta</taxon>
        <taxon>Tracheophyta</taxon>
        <taxon>Spermatophyta</taxon>
        <taxon>Magnoliopsida</taxon>
        <taxon>eudicotyledons</taxon>
        <taxon>Gunneridae</taxon>
        <taxon>Pentapetalae</taxon>
        <taxon>rosids</taxon>
        <taxon>fabids</taxon>
        <taxon>Fabales</taxon>
        <taxon>Fabaceae</taxon>
        <taxon>Papilionoideae</taxon>
        <taxon>50 kb inversion clade</taxon>
        <taxon>NPAAA clade</taxon>
        <taxon>Hologalegina</taxon>
        <taxon>robinioid clade</taxon>
        <taxon>Loteae</taxon>
        <taxon>Lotus</taxon>
    </lineage>
</organism>
<dbReference type="AlphaFoldDB" id="I3TAB2"/>
<accession>I3TAB2</accession>
<dbReference type="EMBL" id="BT149660">
    <property type="protein sequence ID" value="AFK49454.1"/>
    <property type="molecule type" value="mRNA"/>
</dbReference>
<sequence>MLMFLVNLQKYVEAEHILGFKFIWPLSQLWKFEFQNQVII</sequence>
<evidence type="ECO:0000313" key="1">
    <source>
        <dbReference type="EMBL" id="AFK49454.1"/>
    </source>
</evidence>
<proteinExistence type="evidence at transcript level"/>
<reference evidence="1" key="1">
    <citation type="submission" date="2012-05" db="EMBL/GenBank/DDBJ databases">
        <authorList>
            <person name="Krishnakumar V."/>
            <person name="Cheung F."/>
            <person name="Xiao Y."/>
            <person name="Chan A."/>
            <person name="Moskal W.A."/>
            <person name="Town C.D."/>
        </authorList>
    </citation>
    <scope>NUCLEOTIDE SEQUENCE</scope>
</reference>